<keyword evidence="2" id="KW-1185">Reference proteome</keyword>
<gene>
    <name evidence="1" type="ORF">ACAOBT_LOCUS2217</name>
</gene>
<name>A0A9P0JN34_ACAOB</name>
<accession>A0A9P0JN34</accession>
<comment type="caution">
    <text evidence="1">The sequence shown here is derived from an EMBL/GenBank/DDBJ whole genome shotgun (WGS) entry which is preliminary data.</text>
</comment>
<organism evidence="1 2">
    <name type="scientific">Acanthoscelides obtectus</name>
    <name type="common">Bean weevil</name>
    <name type="synonym">Bruchus obtectus</name>
    <dbReference type="NCBI Taxonomy" id="200917"/>
    <lineage>
        <taxon>Eukaryota</taxon>
        <taxon>Metazoa</taxon>
        <taxon>Ecdysozoa</taxon>
        <taxon>Arthropoda</taxon>
        <taxon>Hexapoda</taxon>
        <taxon>Insecta</taxon>
        <taxon>Pterygota</taxon>
        <taxon>Neoptera</taxon>
        <taxon>Endopterygota</taxon>
        <taxon>Coleoptera</taxon>
        <taxon>Polyphaga</taxon>
        <taxon>Cucujiformia</taxon>
        <taxon>Chrysomeloidea</taxon>
        <taxon>Chrysomelidae</taxon>
        <taxon>Bruchinae</taxon>
        <taxon>Bruchini</taxon>
        <taxon>Acanthoscelides</taxon>
    </lineage>
</organism>
<sequence>MVWKNAGGHATTPSKTRNLLFLFPSAQINLYNFWHYYKLLVIRK</sequence>
<dbReference type="AlphaFoldDB" id="A0A9P0JN34"/>
<dbReference type="EMBL" id="CAKOFQ010006672">
    <property type="protein sequence ID" value="CAH1957644.1"/>
    <property type="molecule type" value="Genomic_DNA"/>
</dbReference>
<protein>
    <submittedName>
        <fullName evidence="1">Uncharacterized protein</fullName>
    </submittedName>
</protein>
<reference evidence="1" key="1">
    <citation type="submission" date="2022-03" db="EMBL/GenBank/DDBJ databases">
        <authorList>
            <person name="Sayadi A."/>
        </authorList>
    </citation>
    <scope>NUCLEOTIDE SEQUENCE</scope>
</reference>
<evidence type="ECO:0000313" key="2">
    <source>
        <dbReference type="Proteomes" id="UP001152888"/>
    </source>
</evidence>
<dbReference type="Proteomes" id="UP001152888">
    <property type="component" value="Unassembled WGS sequence"/>
</dbReference>
<evidence type="ECO:0000313" key="1">
    <source>
        <dbReference type="EMBL" id="CAH1957644.1"/>
    </source>
</evidence>
<proteinExistence type="predicted"/>